<dbReference type="Pfam" id="PF03922">
    <property type="entry name" value="OmpW"/>
    <property type="match status" value="1"/>
</dbReference>
<dbReference type="SUPFAM" id="SSF56925">
    <property type="entry name" value="OMPA-like"/>
    <property type="match status" value="1"/>
</dbReference>
<dbReference type="PANTHER" id="PTHR36920:SF1">
    <property type="entry name" value="OUTER MEMBRANE PROTEIN W"/>
    <property type="match status" value="1"/>
</dbReference>
<gene>
    <name evidence="2" type="ORF">LK996_16180</name>
</gene>
<keyword evidence="1" id="KW-0732">Signal</keyword>
<dbReference type="Gene3D" id="2.40.160.20">
    <property type="match status" value="1"/>
</dbReference>
<accession>A0ABS8JLW0</accession>
<dbReference type="EMBL" id="JAJGAK010000005">
    <property type="protein sequence ID" value="MCC8364610.1"/>
    <property type="molecule type" value="Genomic_DNA"/>
</dbReference>
<feature type="signal peptide" evidence="1">
    <location>
        <begin position="1"/>
        <end position="22"/>
    </location>
</feature>
<evidence type="ECO:0000313" key="3">
    <source>
        <dbReference type="Proteomes" id="UP001165293"/>
    </source>
</evidence>
<evidence type="ECO:0000313" key="2">
    <source>
        <dbReference type="EMBL" id="MCC8364610.1"/>
    </source>
</evidence>
<feature type="chain" id="PRO_5046072973" evidence="1">
    <location>
        <begin position="23"/>
        <end position="220"/>
    </location>
</feature>
<protein>
    <submittedName>
        <fullName evidence="2">Outer membrane beta-barrel protein</fullName>
    </submittedName>
</protein>
<dbReference type="RefSeq" id="WP_230528404.1">
    <property type="nucleotide sequence ID" value="NZ_JAJGAK010000005.1"/>
</dbReference>
<sequence length="220" mass="23340">MTLMRYLPLALALAIAPATAFATQETGGTGLAVTAGYGAIDGGASPISQVAIDVPTPASHLESDNDDNVWAASLSFFFNDHWAIDAWIAQGAQHSTEIDVEAGNDVPVAHFTTAPLAFTAQYHFAPLGRFKPFIGAGWHWTRVNDLGTNAAVTEIAGVDLRSDNGMTAVAGFDVAISEGWFARGEARWMDWSTEATVDGAQAASTNMDTTYYGVSLGYRF</sequence>
<dbReference type="Proteomes" id="UP001165293">
    <property type="component" value="Unassembled WGS sequence"/>
</dbReference>
<keyword evidence="3" id="KW-1185">Reference proteome</keyword>
<evidence type="ECO:0000256" key="1">
    <source>
        <dbReference type="SAM" id="SignalP"/>
    </source>
</evidence>
<organism evidence="2 3">
    <name type="scientific">Noviluteimonas lactosilytica</name>
    <dbReference type="NCBI Taxonomy" id="2888523"/>
    <lineage>
        <taxon>Bacteria</taxon>
        <taxon>Pseudomonadati</taxon>
        <taxon>Pseudomonadota</taxon>
        <taxon>Gammaproteobacteria</taxon>
        <taxon>Lysobacterales</taxon>
        <taxon>Lysobacteraceae</taxon>
        <taxon>Noviluteimonas</taxon>
    </lineage>
</organism>
<dbReference type="InterPro" id="IPR005618">
    <property type="entry name" value="OMPW"/>
</dbReference>
<dbReference type="InterPro" id="IPR011250">
    <property type="entry name" value="OMP/PagP_B-barrel"/>
</dbReference>
<comment type="caution">
    <text evidence="2">The sequence shown here is derived from an EMBL/GenBank/DDBJ whole genome shotgun (WGS) entry which is preliminary data.</text>
</comment>
<name>A0ABS8JLW0_9GAMM</name>
<proteinExistence type="predicted"/>
<reference evidence="2" key="1">
    <citation type="submission" date="2021-10" db="EMBL/GenBank/DDBJ databases">
        <authorList>
            <person name="Lyu M."/>
            <person name="Wang X."/>
            <person name="Meng X."/>
            <person name="Xu K."/>
        </authorList>
    </citation>
    <scope>NUCLEOTIDE SEQUENCE</scope>
    <source>
        <strain evidence="2">A6</strain>
    </source>
</reference>
<dbReference type="PANTHER" id="PTHR36920">
    <property type="match status" value="1"/>
</dbReference>